<comment type="caution">
    <text evidence="3">The sequence shown here is derived from an EMBL/GenBank/DDBJ whole genome shotgun (WGS) entry which is preliminary data.</text>
</comment>
<name>A0A3E5EP23_9FIRM</name>
<evidence type="ECO:0000256" key="1">
    <source>
        <dbReference type="SAM" id="MobiDB-lite"/>
    </source>
</evidence>
<evidence type="ECO:0000313" key="3">
    <source>
        <dbReference type="EMBL" id="RGN90588.1"/>
    </source>
</evidence>
<gene>
    <name evidence="3" type="ORF">DXB38_00955</name>
</gene>
<feature type="region of interest" description="Disordered" evidence="1">
    <location>
        <begin position="445"/>
        <end position="484"/>
    </location>
</feature>
<dbReference type="Pfam" id="PF01145">
    <property type="entry name" value="Band_7"/>
    <property type="match status" value="1"/>
</dbReference>
<dbReference type="AlphaFoldDB" id="A0A3E5EP23"/>
<proteinExistence type="predicted"/>
<feature type="domain" description="Band 7" evidence="2">
    <location>
        <begin position="28"/>
        <end position="184"/>
    </location>
</feature>
<protein>
    <recommendedName>
        <fullName evidence="2">Band 7 domain-containing protein</fullName>
    </recommendedName>
</protein>
<evidence type="ECO:0000259" key="2">
    <source>
        <dbReference type="Pfam" id="PF01145"/>
    </source>
</evidence>
<dbReference type="InterPro" id="IPR036013">
    <property type="entry name" value="Band_7/SPFH_dom_sf"/>
</dbReference>
<dbReference type="InterPro" id="IPR001107">
    <property type="entry name" value="Band_7"/>
</dbReference>
<evidence type="ECO:0000313" key="4">
    <source>
        <dbReference type="Proteomes" id="UP000261105"/>
    </source>
</evidence>
<organism evidence="3 4">
    <name type="scientific">Blautia obeum</name>
    <dbReference type="NCBI Taxonomy" id="40520"/>
    <lineage>
        <taxon>Bacteria</taxon>
        <taxon>Bacillati</taxon>
        <taxon>Bacillota</taxon>
        <taxon>Clostridia</taxon>
        <taxon>Lachnospirales</taxon>
        <taxon>Lachnospiraceae</taxon>
        <taxon>Blautia</taxon>
    </lineage>
</organism>
<dbReference type="EMBL" id="QSUZ01000001">
    <property type="protein sequence ID" value="RGN90588.1"/>
    <property type="molecule type" value="Genomic_DNA"/>
</dbReference>
<dbReference type="Gene3D" id="3.30.479.30">
    <property type="entry name" value="Band 7 domain"/>
    <property type="match status" value="1"/>
</dbReference>
<sequence>MKKGLLGGIGLAVAIIAGLICIAKCSVRVPAGYIAVEYKMNGGISKNVLTQGWHLISPTVKTSLYSVGIEQSYLTSEDKGDSPKDESFKTPTADGKSLLVDLEFSYKFDQSRVTDVFTQFKGQSGESVKNTFIKPKMKAWTQEVTAKYPVTDVFGDKRQELNEALDEYLKRKFEPYGIIIDTVNFNLKFILSKVAALKLNANAQPRECYFQIRNVNVAVKGQKPQWEKKVEFAIEGDGNDALVSRYGVNVSKVFPYWKVREGDKYIPPRHRGVEITPPEWEESGIGKVIRVVYPIQYKDGHVEYLSCERADVLKNLAAHIKNNLQNETFGICADRYKATDAQKAQIEAKKKEIMKKVSEIGELEAVIDCEELRPYISPSYYETQSRESMIIRKMRNNIMKSIPKKWDNPVQAYEYNTMDATYREVQEEIEQNANKEEFIPEPMAIEEQPKQSTVAEAVKPAEKEPVPAAGKEPEIPDFMKQEEM</sequence>
<feature type="compositionally biased region" description="Basic and acidic residues" evidence="1">
    <location>
        <begin position="459"/>
        <end position="484"/>
    </location>
</feature>
<dbReference type="SUPFAM" id="SSF117892">
    <property type="entry name" value="Band 7/SPFH domain"/>
    <property type="match status" value="1"/>
</dbReference>
<accession>A0A3E5EP23</accession>
<reference evidence="3 4" key="1">
    <citation type="submission" date="2018-08" db="EMBL/GenBank/DDBJ databases">
        <title>A genome reference for cultivated species of the human gut microbiota.</title>
        <authorList>
            <person name="Zou Y."/>
            <person name="Xue W."/>
            <person name="Luo G."/>
        </authorList>
    </citation>
    <scope>NUCLEOTIDE SEQUENCE [LARGE SCALE GENOMIC DNA]</scope>
    <source>
        <strain evidence="3 4">OM03-6</strain>
    </source>
</reference>
<dbReference type="Proteomes" id="UP000261105">
    <property type="component" value="Unassembled WGS sequence"/>
</dbReference>